<accession>A0A380MZP6</accession>
<name>A0A380MZP6_9GAMM</name>
<gene>
    <name evidence="1" type="ORF">NCTC13337_02099</name>
</gene>
<organism evidence="1 2">
    <name type="scientific">Suttonella ornithocola</name>
    <dbReference type="NCBI Taxonomy" id="279832"/>
    <lineage>
        <taxon>Bacteria</taxon>
        <taxon>Pseudomonadati</taxon>
        <taxon>Pseudomonadota</taxon>
        <taxon>Gammaproteobacteria</taxon>
        <taxon>Cardiobacteriales</taxon>
        <taxon>Cardiobacteriaceae</taxon>
        <taxon>Suttonella</taxon>
    </lineage>
</organism>
<sequence length="95" mass="11268">MVHIPASRNYYRFLHWQNIAYIETKDTSLILYYYEGTLFNGFPEADEPIPRNISSPDLSLTLPLDKLDIPFQHIYQIILSEWESRCSQRQYALPT</sequence>
<dbReference type="EMBL" id="UHIC01000001">
    <property type="protein sequence ID" value="SUO96957.1"/>
    <property type="molecule type" value="Genomic_DNA"/>
</dbReference>
<dbReference type="AlphaFoldDB" id="A0A380MZP6"/>
<dbReference type="RefSeq" id="WP_143143224.1">
    <property type="nucleotide sequence ID" value="NZ_LWHB01000102.1"/>
</dbReference>
<proteinExistence type="predicted"/>
<reference evidence="1 2" key="1">
    <citation type="submission" date="2018-06" db="EMBL/GenBank/DDBJ databases">
        <authorList>
            <consortium name="Pathogen Informatics"/>
            <person name="Doyle S."/>
        </authorList>
    </citation>
    <scope>NUCLEOTIDE SEQUENCE [LARGE SCALE GENOMIC DNA]</scope>
    <source>
        <strain evidence="1 2">NCTC13337</strain>
    </source>
</reference>
<keyword evidence="2" id="KW-1185">Reference proteome</keyword>
<protein>
    <submittedName>
        <fullName evidence="1">Uncharacterized protein</fullName>
    </submittedName>
</protein>
<evidence type="ECO:0000313" key="1">
    <source>
        <dbReference type="EMBL" id="SUO96957.1"/>
    </source>
</evidence>
<dbReference type="Proteomes" id="UP000254601">
    <property type="component" value="Unassembled WGS sequence"/>
</dbReference>
<evidence type="ECO:0000313" key="2">
    <source>
        <dbReference type="Proteomes" id="UP000254601"/>
    </source>
</evidence>